<evidence type="ECO:0000256" key="2">
    <source>
        <dbReference type="SAM" id="Phobius"/>
    </source>
</evidence>
<dbReference type="OrthoDB" id="3363151at2759"/>
<feature type="transmembrane region" description="Helical" evidence="2">
    <location>
        <begin position="449"/>
        <end position="471"/>
    </location>
</feature>
<keyword evidence="2" id="KW-0472">Membrane</keyword>
<keyword evidence="2" id="KW-1133">Transmembrane helix</keyword>
<reference evidence="3 4" key="1">
    <citation type="submission" date="2015-10" db="EMBL/GenBank/DDBJ databases">
        <title>The cercosporin biosynthetic gene cluster was horizontally transferred to several fungal lineages and shown to be expanded in Cercospora beticola based on microsynteny with recipient genomes.</title>
        <authorList>
            <person name="De Jonge R."/>
            <person name="Ebert M.K."/>
            <person name="Suttle J.C."/>
            <person name="Jurick Ii W.M."/>
            <person name="Secor G.A."/>
            <person name="Thomma B.P."/>
            <person name="Van De Peer Y."/>
            <person name="Bolton M.D."/>
        </authorList>
    </citation>
    <scope>NUCLEOTIDE SEQUENCE [LARGE SCALE GENOMIC DNA]</scope>
    <source>
        <strain evidence="3 4">09-40</strain>
    </source>
</reference>
<evidence type="ECO:0000313" key="3">
    <source>
        <dbReference type="EMBL" id="PIA88521.1"/>
    </source>
</evidence>
<feature type="region of interest" description="Disordered" evidence="1">
    <location>
        <begin position="1"/>
        <end position="51"/>
    </location>
</feature>
<evidence type="ECO:0000313" key="4">
    <source>
        <dbReference type="Proteomes" id="UP000230605"/>
    </source>
</evidence>
<dbReference type="Proteomes" id="UP000230605">
    <property type="component" value="Chromosome 5"/>
</dbReference>
<feature type="transmembrane region" description="Helical" evidence="2">
    <location>
        <begin position="131"/>
        <end position="149"/>
    </location>
</feature>
<keyword evidence="2" id="KW-0812">Transmembrane</keyword>
<feature type="transmembrane region" description="Helical" evidence="2">
    <location>
        <begin position="169"/>
        <end position="188"/>
    </location>
</feature>
<evidence type="ECO:0008006" key="5">
    <source>
        <dbReference type="Google" id="ProtNLM"/>
    </source>
</evidence>
<gene>
    <name evidence="3" type="ORF">CB0940_06850</name>
</gene>
<protein>
    <recommendedName>
        <fullName evidence="5">Acyltransferase 3 domain-containing protein</fullName>
    </recommendedName>
</protein>
<feature type="transmembrane region" description="Helical" evidence="2">
    <location>
        <begin position="243"/>
        <end position="263"/>
    </location>
</feature>
<dbReference type="EMBL" id="LKMD01000108">
    <property type="protein sequence ID" value="PIA88521.1"/>
    <property type="molecule type" value="Genomic_DNA"/>
</dbReference>
<proteinExistence type="predicted"/>
<dbReference type="AlphaFoldDB" id="A0A2G5H7L2"/>
<sequence>MATAETTAKMAPSDSTKFEENLDHNTTSMEKSSGSRDRSSSNSFSAGDDSADVPALRKTGAAGIIQDVFAVDRSKHHVYITGLRGVLVIQSFMWTFFQTFIPTLVSRDTPGPVYQDLLREILSVPLWNQSLVYNFFIILSMRTIAVSFLTNPTGQSYAATIIRRNVRMVVILCAGSGLATLIFSRIGVEYINEFKQKLPNESIVTPTTVYDGGAAFNSLFNLFWLTYDHYKQAGNMFWPTATLWVPSIIYFQSYTVYFLMVILPFARPKWHISGLGLFALGSFWMGYWGWYSVTGLIFADLAINATLKVELKAGLKVRDDWRIPYAAIAPMLFAIGIAFKYAFIVRPQYMDKLLVLHPYLDISTRYSPSTTVEAGPYARLDDWFVITGILLALELFENAQYYLSFKPLVYLGERSFSIFVAQCIFFWTGGIKLWLVLHDERGLSTASANGVVFLVGFLAVSVFAEVFFRLIDAPSIWLAKKTYTWLVD</sequence>
<evidence type="ECO:0000256" key="1">
    <source>
        <dbReference type="SAM" id="MobiDB-lite"/>
    </source>
</evidence>
<feature type="transmembrane region" description="Helical" evidence="2">
    <location>
        <begin position="415"/>
        <end position="437"/>
    </location>
</feature>
<organism evidence="3 4">
    <name type="scientific">Cercospora beticola</name>
    <name type="common">Sugarbeet leaf spot fungus</name>
    <dbReference type="NCBI Taxonomy" id="122368"/>
    <lineage>
        <taxon>Eukaryota</taxon>
        <taxon>Fungi</taxon>
        <taxon>Dikarya</taxon>
        <taxon>Ascomycota</taxon>
        <taxon>Pezizomycotina</taxon>
        <taxon>Dothideomycetes</taxon>
        <taxon>Dothideomycetidae</taxon>
        <taxon>Mycosphaerellales</taxon>
        <taxon>Mycosphaerellaceae</taxon>
        <taxon>Cercospora</taxon>
    </lineage>
</organism>
<feature type="transmembrane region" description="Helical" evidence="2">
    <location>
        <begin position="323"/>
        <end position="344"/>
    </location>
</feature>
<accession>A0A2G5H7L2</accession>
<comment type="caution">
    <text evidence="3">The sequence shown here is derived from an EMBL/GenBank/DDBJ whole genome shotgun (WGS) entry which is preliminary data.</text>
</comment>
<feature type="transmembrane region" description="Helical" evidence="2">
    <location>
        <begin position="78"/>
        <end position="97"/>
    </location>
</feature>
<name>A0A2G5H7L2_CERBT</name>